<dbReference type="AlphaFoldDB" id="A0AAD7GVF5"/>
<protein>
    <submittedName>
        <fullName evidence="2">Uncharacterized protein</fullName>
    </submittedName>
</protein>
<name>A0AAD7GVF5_MYCRO</name>
<reference evidence="2" key="1">
    <citation type="submission" date="2023-03" db="EMBL/GenBank/DDBJ databases">
        <title>Massive genome expansion in bonnet fungi (Mycena s.s.) driven by repeated elements and novel gene families across ecological guilds.</title>
        <authorList>
            <consortium name="Lawrence Berkeley National Laboratory"/>
            <person name="Harder C.B."/>
            <person name="Miyauchi S."/>
            <person name="Viragh M."/>
            <person name="Kuo A."/>
            <person name="Thoen E."/>
            <person name="Andreopoulos B."/>
            <person name="Lu D."/>
            <person name="Skrede I."/>
            <person name="Drula E."/>
            <person name="Henrissat B."/>
            <person name="Morin E."/>
            <person name="Kohler A."/>
            <person name="Barry K."/>
            <person name="LaButti K."/>
            <person name="Morin E."/>
            <person name="Salamov A."/>
            <person name="Lipzen A."/>
            <person name="Mereny Z."/>
            <person name="Hegedus B."/>
            <person name="Baldrian P."/>
            <person name="Stursova M."/>
            <person name="Weitz H."/>
            <person name="Taylor A."/>
            <person name="Grigoriev I.V."/>
            <person name="Nagy L.G."/>
            <person name="Martin F."/>
            <person name="Kauserud H."/>
        </authorList>
    </citation>
    <scope>NUCLEOTIDE SEQUENCE</scope>
    <source>
        <strain evidence="2">CBHHK067</strain>
    </source>
</reference>
<evidence type="ECO:0000256" key="1">
    <source>
        <dbReference type="SAM" id="MobiDB-lite"/>
    </source>
</evidence>
<keyword evidence="3" id="KW-1185">Reference proteome</keyword>
<gene>
    <name evidence="2" type="ORF">B0H17DRAFT_1035798</name>
</gene>
<feature type="compositionally biased region" description="Polar residues" evidence="1">
    <location>
        <begin position="53"/>
        <end position="79"/>
    </location>
</feature>
<accession>A0AAD7GVF5</accession>
<evidence type="ECO:0000313" key="2">
    <source>
        <dbReference type="EMBL" id="KAJ7706117.1"/>
    </source>
</evidence>
<proteinExistence type="predicted"/>
<organism evidence="2 3">
    <name type="scientific">Mycena rosella</name>
    <name type="common">Pink bonnet</name>
    <name type="synonym">Agaricus rosellus</name>
    <dbReference type="NCBI Taxonomy" id="1033263"/>
    <lineage>
        <taxon>Eukaryota</taxon>
        <taxon>Fungi</taxon>
        <taxon>Dikarya</taxon>
        <taxon>Basidiomycota</taxon>
        <taxon>Agaricomycotina</taxon>
        <taxon>Agaricomycetes</taxon>
        <taxon>Agaricomycetidae</taxon>
        <taxon>Agaricales</taxon>
        <taxon>Marasmiineae</taxon>
        <taxon>Mycenaceae</taxon>
        <taxon>Mycena</taxon>
    </lineage>
</organism>
<evidence type="ECO:0000313" key="3">
    <source>
        <dbReference type="Proteomes" id="UP001221757"/>
    </source>
</evidence>
<sequence>MSASQTSLIAQTPPPLRAQTQTLMSSTTLGPSIPLLDSTSDSPPINEGEKKTVTVSAGESPQNKPLRETNSNTVFKGRA</sequence>
<feature type="region of interest" description="Disordered" evidence="1">
    <location>
        <begin position="1"/>
        <end position="79"/>
    </location>
</feature>
<comment type="caution">
    <text evidence="2">The sequence shown here is derived from an EMBL/GenBank/DDBJ whole genome shotgun (WGS) entry which is preliminary data.</text>
</comment>
<dbReference type="EMBL" id="JARKIE010000007">
    <property type="protein sequence ID" value="KAJ7706117.1"/>
    <property type="molecule type" value="Genomic_DNA"/>
</dbReference>
<feature type="compositionally biased region" description="Polar residues" evidence="1">
    <location>
        <begin position="18"/>
        <end position="30"/>
    </location>
</feature>
<dbReference type="Proteomes" id="UP001221757">
    <property type="component" value="Unassembled WGS sequence"/>
</dbReference>
<feature type="compositionally biased region" description="Polar residues" evidence="1">
    <location>
        <begin position="1"/>
        <end position="10"/>
    </location>
</feature>